<dbReference type="FunFam" id="3.40.50.300:FF:001091">
    <property type="entry name" value="Probable disease resistance protein At1g61300"/>
    <property type="match status" value="1"/>
</dbReference>
<keyword evidence="7" id="KW-0175">Coiled coil</keyword>
<dbReference type="RefSeq" id="XP_030959911.1">
    <property type="nucleotide sequence ID" value="XM_031104051.1"/>
</dbReference>
<dbReference type="GO" id="GO:0005524">
    <property type="term" value="F:ATP binding"/>
    <property type="evidence" value="ECO:0007669"/>
    <property type="project" value="UniProtKB-KW"/>
</dbReference>
<keyword evidence="11" id="KW-1185">Reference proteome</keyword>
<dbReference type="InParanoid" id="A0A7N2R0K3"/>
<dbReference type="Gene3D" id="1.10.10.10">
    <property type="entry name" value="Winged helix-like DNA-binding domain superfamily/Winged helix DNA-binding domain"/>
    <property type="match status" value="1"/>
</dbReference>
<evidence type="ECO:0000256" key="2">
    <source>
        <dbReference type="ARBA" id="ARBA00022614"/>
    </source>
</evidence>
<dbReference type="InterPro" id="IPR050905">
    <property type="entry name" value="Plant_NBS-LRR"/>
</dbReference>
<dbReference type="SUPFAM" id="SSF52540">
    <property type="entry name" value="P-loop containing nucleoside triphosphate hydrolases"/>
    <property type="match status" value="1"/>
</dbReference>
<name>A0A7N2R0K3_QUELO</name>
<dbReference type="PANTHER" id="PTHR33463">
    <property type="entry name" value="NB-ARC DOMAIN-CONTAINING PROTEIN-RELATED"/>
    <property type="match status" value="1"/>
</dbReference>
<dbReference type="PANTHER" id="PTHR33463:SF198">
    <property type="entry name" value="RPP4C3"/>
    <property type="match status" value="1"/>
</dbReference>
<feature type="region of interest" description="Disordered" evidence="8">
    <location>
        <begin position="1449"/>
        <end position="1478"/>
    </location>
</feature>
<dbReference type="InterPro" id="IPR002182">
    <property type="entry name" value="NB-ARC"/>
</dbReference>
<evidence type="ECO:0000256" key="4">
    <source>
        <dbReference type="ARBA" id="ARBA00022741"/>
    </source>
</evidence>
<dbReference type="RefSeq" id="XP_030959912.1">
    <property type="nucleotide sequence ID" value="XM_031104052.1"/>
</dbReference>
<dbReference type="Pfam" id="PF23598">
    <property type="entry name" value="LRR_14"/>
    <property type="match status" value="1"/>
</dbReference>
<dbReference type="SUPFAM" id="SSF52047">
    <property type="entry name" value="RNI-like"/>
    <property type="match status" value="1"/>
</dbReference>
<dbReference type="RefSeq" id="XP_030959910.1">
    <property type="nucleotide sequence ID" value="XM_031104050.1"/>
</dbReference>
<evidence type="ECO:0000313" key="10">
    <source>
        <dbReference type="EnsemblPlants" id="QL03p003203:mrna"/>
    </source>
</evidence>
<dbReference type="GeneID" id="115981724"/>
<dbReference type="GO" id="GO:0043531">
    <property type="term" value="F:ADP binding"/>
    <property type="evidence" value="ECO:0007669"/>
    <property type="project" value="InterPro"/>
</dbReference>
<keyword evidence="6" id="KW-0067">ATP-binding</keyword>
<dbReference type="Gene3D" id="3.40.50.300">
    <property type="entry name" value="P-loop containing nucleotide triphosphate hydrolases"/>
    <property type="match status" value="1"/>
</dbReference>
<dbReference type="InterPro" id="IPR057135">
    <property type="entry name" value="At4g27190-like_LRR"/>
</dbReference>
<evidence type="ECO:0000256" key="7">
    <source>
        <dbReference type="SAM" id="Coils"/>
    </source>
</evidence>
<dbReference type="Gene3D" id="3.80.10.10">
    <property type="entry name" value="Ribonuclease Inhibitor"/>
    <property type="match status" value="5"/>
</dbReference>
<dbReference type="SMART" id="SM00382">
    <property type="entry name" value="AAA"/>
    <property type="match status" value="1"/>
</dbReference>
<comment type="similarity">
    <text evidence="1">Belongs to the disease resistance NB-LRR family.</text>
</comment>
<dbReference type="OrthoDB" id="1747797at2759"/>
<reference evidence="10" key="2">
    <citation type="submission" date="2021-01" db="UniProtKB">
        <authorList>
            <consortium name="EnsemblPlants"/>
        </authorList>
    </citation>
    <scope>IDENTIFICATION</scope>
</reference>
<dbReference type="Proteomes" id="UP000594261">
    <property type="component" value="Chromosome 3"/>
</dbReference>
<dbReference type="InterPro" id="IPR032675">
    <property type="entry name" value="LRR_dom_sf"/>
</dbReference>
<keyword evidence="4" id="KW-0547">Nucleotide-binding</keyword>
<dbReference type="InterPro" id="IPR036388">
    <property type="entry name" value="WH-like_DNA-bd_sf"/>
</dbReference>
<dbReference type="EnsemblPlants" id="QL03p003203:mrna">
    <property type="protein sequence ID" value="QL03p003203:mrna"/>
    <property type="gene ID" value="QL03p003203"/>
</dbReference>
<keyword evidence="3" id="KW-0677">Repeat</keyword>
<accession>A0A7N2R0K3</accession>
<proteinExistence type="inferred from homology"/>
<evidence type="ECO:0000256" key="8">
    <source>
        <dbReference type="SAM" id="MobiDB-lite"/>
    </source>
</evidence>
<evidence type="ECO:0000313" key="11">
    <source>
        <dbReference type="Proteomes" id="UP000594261"/>
    </source>
</evidence>
<dbReference type="InterPro" id="IPR042197">
    <property type="entry name" value="Apaf_helical"/>
</dbReference>
<dbReference type="RefSeq" id="XP_030959913.1">
    <property type="nucleotide sequence ID" value="XM_031104053.1"/>
</dbReference>
<dbReference type="Pfam" id="PF00931">
    <property type="entry name" value="NB-ARC"/>
    <property type="match status" value="1"/>
</dbReference>
<feature type="coiled-coil region" evidence="7">
    <location>
        <begin position="30"/>
        <end position="71"/>
    </location>
</feature>
<dbReference type="InterPro" id="IPR003593">
    <property type="entry name" value="AAA+_ATPase"/>
</dbReference>
<evidence type="ECO:0000256" key="3">
    <source>
        <dbReference type="ARBA" id="ARBA00022737"/>
    </source>
</evidence>
<keyword evidence="2" id="KW-0433">Leucine-rich repeat</keyword>
<feature type="domain" description="AAA+ ATPase" evidence="9">
    <location>
        <begin position="171"/>
        <end position="326"/>
    </location>
</feature>
<dbReference type="InterPro" id="IPR027417">
    <property type="entry name" value="P-loop_NTPase"/>
</dbReference>
<dbReference type="InterPro" id="IPR055414">
    <property type="entry name" value="LRR_R13L4/SHOC2-like"/>
</dbReference>
<evidence type="ECO:0000259" key="9">
    <source>
        <dbReference type="SMART" id="SM00382"/>
    </source>
</evidence>
<evidence type="ECO:0000256" key="5">
    <source>
        <dbReference type="ARBA" id="ARBA00022821"/>
    </source>
</evidence>
<dbReference type="Gramene" id="QL03p003203:mrna">
    <property type="protein sequence ID" value="QL03p003203:mrna"/>
    <property type="gene ID" value="QL03p003203"/>
</dbReference>
<reference evidence="10 11" key="1">
    <citation type="journal article" date="2016" name="G3 (Bethesda)">
        <title>First Draft Assembly and Annotation of the Genome of a California Endemic Oak Quercus lobata Nee (Fagaceae).</title>
        <authorList>
            <person name="Sork V.L."/>
            <person name="Fitz-Gibbon S.T."/>
            <person name="Puiu D."/>
            <person name="Crepeau M."/>
            <person name="Gugger P.F."/>
            <person name="Sherman R."/>
            <person name="Stevens K."/>
            <person name="Langley C.H."/>
            <person name="Pellegrini M."/>
            <person name="Salzberg S.L."/>
        </authorList>
    </citation>
    <scope>NUCLEOTIDE SEQUENCE [LARGE SCALE GENOMIC DNA]</scope>
    <source>
        <strain evidence="10 11">cv. SW786</strain>
    </source>
</reference>
<dbReference type="EMBL" id="LRBV02000003">
    <property type="status" value="NOT_ANNOTATED_CDS"/>
    <property type="molecule type" value="Genomic_DNA"/>
</dbReference>
<gene>
    <name evidence="10" type="primary">LOC115981724</name>
</gene>
<dbReference type="SUPFAM" id="SSF52058">
    <property type="entry name" value="L domain-like"/>
    <property type="match status" value="1"/>
</dbReference>
<organism evidence="10 11">
    <name type="scientific">Quercus lobata</name>
    <name type="common">Valley oak</name>
    <dbReference type="NCBI Taxonomy" id="97700"/>
    <lineage>
        <taxon>Eukaryota</taxon>
        <taxon>Viridiplantae</taxon>
        <taxon>Streptophyta</taxon>
        <taxon>Embryophyta</taxon>
        <taxon>Tracheophyta</taxon>
        <taxon>Spermatophyta</taxon>
        <taxon>Magnoliopsida</taxon>
        <taxon>eudicotyledons</taxon>
        <taxon>Gunneridae</taxon>
        <taxon>Pentapetalae</taxon>
        <taxon>rosids</taxon>
        <taxon>fabids</taxon>
        <taxon>Fagales</taxon>
        <taxon>Fagaceae</taxon>
        <taxon>Quercus</taxon>
    </lineage>
</organism>
<dbReference type="Pfam" id="PF23247">
    <property type="entry name" value="LRR_RPS2"/>
    <property type="match status" value="4"/>
</dbReference>
<sequence length="1478" mass="169567">MEILTETVKVIVETIVGCTTGAVGRQMDYLISYKKNVEKLSNKVDDLEDARKSVEDKVEAARKNVQEIDAKVLRWLERVETITKDAPKFLKEEGQAKLKCFNLKARYQIGRRAHKMGLAVKELKDTADTFDTVGHRVDLRGGTTIFTKGYEDFESRKSTLNGIMRALKADNIRAIGVYGMGGVGKTMLVWKVATQAIEDKIFETVITVVASQTPDLEKIQKDIANELGLSFEDKNTDFQKARLLRERLKGEKILVIIDDIWNKLDLDVLGISFEGDHKGSKLLLTSRSLDVLVTDMDVQEKFEVGVLSDKEARSLFSKIVGDLAENLNLQSTMVDVVKECARLPIAITTVANALKSKKDPNVWKNAVRQLKRANPTQIKGMHEKVYSSIKFSYDFVTKEAQSLFLFCSIFEEDKVIEIDLLWRYLVGLDFFEDVYKMEEVRNMVHTLVNSLKDACLLLEGNRSGTFKMHDVIRDVAIYIADKEEKMLTIRSLEGLEKWKDSFGIALFDVDFNELPERFECPQLKFIFLANKKFPKQPIPNNVFEGMKELRVLVLINASLPHLSSISCLHNLQSLFLDSCELEDVALIGELKNLRALTLSGSNIKQLPMEIRQLTRLQLLNLKRAELKVIPSNVFSHLRGLEELYMSRSFNQWHVDGEITERNNTRVSELDHMPLLTTLDINISNPKILPKASLFEKLERYEILIGNNWDQYWYLGSVEFGISRTLKLELDRGLQVEDGIKVLLKSCEYLELTPKEGIKNILYEVDKEGFPQLKHLYVRNSTEIQYIVNLMEFKCVAFPVLQSLSLHNIENLEEICHYQVPMGSFLSLKKLKVRKCEKLTSVFSLTMFGCFSQLQEIKIEDCKVMCAIFSKERKHEIQVNHDIRTDIIDFTQLRSLYLQNLPNLVGFHPDADSQLLFNEKVAISNLEEIYIEGIDNLKMLWHNHQVVPDSFCKIKKLHVGSCKNLMNIFPPNMLRRLRNLEELTIEDCNLVEEVFEVRGENVDEICDKGSTQLRHLTLNNLPKLKHVWTSDPEAILTFQNLRQVEVSKCETLKSLFPISLAKHLEQLESLQINDCGLMEEIVALEEGLETTTEFVFTRITSLSLELLPELKYFYPGKHTSRWPSLKILKICKCNKVRIVASKELSFPNTDGLDHHVPVQQPLFLIQKDTFPNLKELNFDWYETMNQTNGRLFGEFFCKLEVLRLDGKDDKLIAGPSVFVEGLRDLKSLSVSNLFFDNEGQYAGTFDRLTELNLYKMPKLMLLWKENSEQGRAFQNLGILSVSECGRLKNLVPSSMHFRNLNFLSVRKCHGLINLATSSTVKSLVQLKELNIFECKRMREIVTNEGEGEAGDEICFNQLIFLHLDDLPSLRSFHLGNRTIKFPSLESLYVTRCPEMKIFSNGVLSMPKLKVVGLGENGWSVYRKLLPEEDVNSAIKRFWEENYDPCVQQLFTEKENGVEDSEDDSEDDSVDVSEDDSEED</sequence>
<evidence type="ECO:0000256" key="1">
    <source>
        <dbReference type="ARBA" id="ARBA00008894"/>
    </source>
</evidence>
<keyword evidence="5" id="KW-0611">Plant defense</keyword>
<dbReference type="GO" id="GO:0006952">
    <property type="term" value="P:defense response"/>
    <property type="evidence" value="ECO:0007669"/>
    <property type="project" value="UniProtKB-KW"/>
</dbReference>
<feature type="compositionally biased region" description="Acidic residues" evidence="8">
    <location>
        <begin position="1456"/>
        <end position="1478"/>
    </location>
</feature>
<evidence type="ECO:0000256" key="6">
    <source>
        <dbReference type="ARBA" id="ARBA00022840"/>
    </source>
</evidence>
<protein>
    <recommendedName>
        <fullName evidence="9">AAA+ ATPase domain-containing protein</fullName>
    </recommendedName>
</protein>
<dbReference type="PRINTS" id="PR00364">
    <property type="entry name" value="DISEASERSIST"/>
</dbReference>
<dbReference type="KEGG" id="qlo:115981724"/>
<dbReference type="RefSeq" id="XP_030959909.1">
    <property type="nucleotide sequence ID" value="XM_031104049.1"/>
</dbReference>
<dbReference type="Gene3D" id="1.10.8.430">
    <property type="entry name" value="Helical domain of apoptotic protease-activating factors"/>
    <property type="match status" value="1"/>
</dbReference>